<keyword evidence="3" id="KW-1185">Reference proteome</keyword>
<dbReference type="EMBL" id="CDMC01000012">
    <property type="protein sequence ID" value="CEL08760.1"/>
    <property type="molecule type" value="Genomic_DNA"/>
</dbReference>
<sequence>MLTIACRTGSPPAWTPVSTLKKLPEDSGSYFRDQNAARFAAHVFQPALEAILHHNPEFELNDLDIFACISTFRNLLRFVTDPDQGFRMIVEAIGATVFLVRREASPTEKISGVFGYGHTFPEANTTWNKDVKGSESHQRILKYNFAGISCAIRYEGDGYLPNLHRPETSHVEDPAGDADDLLKPLQHSSVGSVAAEKVTVLAVETAGTAIPQSAMFDLKTRSARKEYTDVLRGKLPRLWFAQVPNFIVGFHKRGLFSDVRVKNVQEEVEEWEEEQKPQLKRLAALLRALIAFARGQPSGRFELVFEAGNRELELREVGGQANCCISDELKTHWHGGKSEEAQLEMEKTLDEGGTSGVGEDWDEEEARRSCGWSDDSESEKDFTACSASSCGY</sequence>
<protein>
    <recommendedName>
        <fullName evidence="4">Geranylgeranyl pyrophosphate synthetase</fullName>
    </recommendedName>
</protein>
<accession>A0A0U5GDP3</accession>
<name>A0A0U5GDP3_ASPCI</name>
<dbReference type="STRING" id="454130.A0A0U5GDP3"/>
<dbReference type="PANTHER" id="PTHR35179">
    <property type="entry name" value="PROTEIN CBG02620"/>
    <property type="match status" value="1"/>
</dbReference>
<evidence type="ECO:0000256" key="1">
    <source>
        <dbReference type="SAM" id="MobiDB-lite"/>
    </source>
</evidence>
<dbReference type="AlphaFoldDB" id="A0A0U5GDP3"/>
<dbReference type="PANTHER" id="PTHR35179:SF2">
    <property type="entry name" value="START DOMAIN-CONTAINING PROTEIN"/>
    <property type="match status" value="1"/>
</dbReference>
<dbReference type="OMA" id="IVSVMKM"/>
<proteinExistence type="predicted"/>
<feature type="region of interest" description="Disordered" evidence="1">
    <location>
        <begin position="349"/>
        <end position="382"/>
    </location>
</feature>
<organism evidence="2 3">
    <name type="scientific">Aspergillus calidoustus</name>
    <dbReference type="NCBI Taxonomy" id="454130"/>
    <lineage>
        <taxon>Eukaryota</taxon>
        <taxon>Fungi</taxon>
        <taxon>Dikarya</taxon>
        <taxon>Ascomycota</taxon>
        <taxon>Pezizomycotina</taxon>
        <taxon>Eurotiomycetes</taxon>
        <taxon>Eurotiomycetidae</taxon>
        <taxon>Eurotiales</taxon>
        <taxon>Aspergillaceae</taxon>
        <taxon>Aspergillus</taxon>
        <taxon>Aspergillus subgen. Nidulantes</taxon>
    </lineage>
</organism>
<gene>
    <name evidence="2" type="ORF">ASPCAL11905</name>
</gene>
<dbReference type="Proteomes" id="UP000054771">
    <property type="component" value="Unassembled WGS sequence"/>
</dbReference>
<evidence type="ECO:0000313" key="2">
    <source>
        <dbReference type="EMBL" id="CEL08760.1"/>
    </source>
</evidence>
<dbReference type="OrthoDB" id="5393654at2759"/>
<reference evidence="3" key="1">
    <citation type="journal article" date="2016" name="Genome Announc.">
        <title>Draft genome sequences of fungus Aspergillus calidoustus.</title>
        <authorList>
            <person name="Horn F."/>
            <person name="Linde J."/>
            <person name="Mattern D.J."/>
            <person name="Walther G."/>
            <person name="Guthke R."/>
            <person name="Scherlach K."/>
            <person name="Martin K."/>
            <person name="Brakhage A.A."/>
            <person name="Petzke L."/>
            <person name="Valiante V."/>
        </authorList>
    </citation>
    <scope>NUCLEOTIDE SEQUENCE [LARGE SCALE GENOMIC DNA]</scope>
    <source>
        <strain evidence="3">SF006504</strain>
    </source>
</reference>
<evidence type="ECO:0000313" key="3">
    <source>
        <dbReference type="Proteomes" id="UP000054771"/>
    </source>
</evidence>
<evidence type="ECO:0008006" key="4">
    <source>
        <dbReference type="Google" id="ProtNLM"/>
    </source>
</evidence>